<keyword evidence="3" id="KW-1185">Reference proteome</keyword>
<evidence type="ECO:0000313" key="2">
    <source>
        <dbReference type="EMBL" id="PSS11039.1"/>
    </source>
</evidence>
<dbReference type="Proteomes" id="UP000186601">
    <property type="component" value="Unassembled WGS sequence"/>
</dbReference>
<dbReference type="EMBL" id="MLYV02000321">
    <property type="protein sequence ID" value="PSS11039.1"/>
    <property type="molecule type" value="Genomic_DNA"/>
</dbReference>
<reference evidence="2 3" key="1">
    <citation type="submission" date="2018-02" db="EMBL/GenBank/DDBJ databases">
        <title>Genome sequence of the basidiomycete white-rot fungus Phlebia centrifuga.</title>
        <authorList>
            <person name="Granchi Z."/>
            <person name="Peng M."/>
            <person name="de Vries R.P."/>
            <person name="Hilden K."/>
            <person name="Makela M.R."/>
            <person name="Grigoriev I."/>
            <person name="Riley R."/>
        </authorList>
    </citation>
    <scope>NUCLEOTIDE SEQUENCE [LARGE SCALE GENOMIC DNA]</scope>
    <source>
        <strain evidence="2 3">FBCC195</strain>
    </source>
</reference>
<feature type="compositionally biased region" description="Basic residues" evidence="1">
    <location>
        <begin position="29"/>
        <end position="39"/>
    </location>
</feature>
<sequence>METNQESAQAGPSRGRGRGKSRGGLGKYLRARGRGRGRGRPAEFSRRLVLEDEEDVELEEEEAKELQQKYSRRQLGTNADRYVEPEPELDSEGEQIVEPEVDISTFLERQRLSPQPSTAPPPPDDDDDDDIDHTLAHLSPQARQDSKTRKGRVQQIEWDQSLEEMIRQKAAADAARELKARFKAKTEKERAKALSNKSPARPSGHGTQLLSAILRKEFINLHIAKSDKAYAEAPALPTDVVQPKGEKEGMEDFLDDLLG</sequence>
<evidence type="ECO:0000256" key="1">
    <source>
        <dbReference type="SAM" id="MobiDB-lite"/>
    </source>
</evidence>
<comment type="caution">
    <text evidence="2">The sequence shown here is derived from an EMBL/GenBank/DDBJ whole genome shotgun (WGS) entry which is preliminary data.</text>
</comment>
<feature type="compositionally biased region" description="Basic and acidic residues" evidence="1">
    <location>
        <begin position="40"/>
        <end position="50"/>
    </location>
</feature>
<evidence type="ECO:0000313" key="3">
    <source>
        <dbReference type="Proteomes" id="UP000186601"/>
    </source>
</evidence>
<dbReference type="AlphaFoldDB" id="A0A2R6QM89"/>
<accession>A0A2R6QM89</accession>
<feature type="region of interest" description="Disordered" evidence="1">
    <location>
        <begin position="184"/>
        <end position="206"/>
    </location>
</feature>
<feature type="region of interest" description="Disordered" evidence="1">
    <location>
        <begin position="232"/>
        <end position="259"/>
    </location>
</feature>
<dbReference type="OrthoDB" id="2505473at2759"/>
<protein>
    <submittedName>
        <fullName evidence="2">Uncharacterized protein</fullName>
    </submittedName>
</protein>
<gene>
    <name evidence="2" type="ORF">PHLCEN_2v3335</name>
</gene>
<feature type="region of interest" description="Disordered" evidence="1">
    <location>
        <begin position="1"/>
        <end position="154"/>
    </location>
</feature>
<name>A0A2R6QM89_9APHY</name>
<organism evidence="2 3">
    <name type="scientific">Hermanssonia centrifuga</name>
    <dbReference type="NCBI Taxonomy" id="98765"/>
    <lineage>
        <taxon>Eukaryota</taxon>
        <taxon>Fungi</taxon>
        <taxon>Dikarya</taxon>
        <taxon>Basidiomycota</taxon>
        <taxon>Agaricomycotina</taxon>
        <taxon>Agaricomycetes</taxon>
        <taxon>Polyporales</taxon>
        <taxon>Meruliaceae</taxon>
        <taxon>Hermanssonia</taxon>
    </lineage>
</organism>
<feature type="compositionally biased region" description="Acidic residues" evidence="1">
    <location>
        <begin position="85"/>
        <end position="101"/>
    </location>
</feature>
<proteinExistence type="predicted"/>
<feature type="compositionally biased region" description="Acidic residues" evidence="1">
    <location>
        <begin position="51"/>
        <end position="63"/>
    </location>
</feature>
<feature type="compositionally biased region" description="Polar residues" evidence="1">
    <location>
        <begin position="1"/>
        <end position="10"/>
    </location>
</feature>